<dbReference type="RefSeq" id="WP_262688373.1">
    <property type="nucleotide sequence ID" value="NZ_JAOQIO010000123.1"/>
</dbReference>
<reference evidence="9 10" key="1">
    <citation type="submission" date="2022-09" db="EMBL/GenBank/DDBJ databases">
        <authorList>
            <person name="Han X.L."/>
            <person name="Wang Q."/>
            <person name="Lu T."/>
        </authorList>
    </citation>
    <scope>NUCLEOTIDE SEQUENCE [LARGE SCALE GENOMIC DNA]</scope>
    <source>
        <strain evidence="9 10">WQ 127069</strain>
    </source>
</reference>
<organism evidence="9 10">
    <name type="scientific">Paenibacillus baimaensis</name>
    <dbReference type="NCBI Taxonomy" id="2982185"/>
    <lineage>
        <taxon>Bacteria</taxon>
        <taxon>Bacillati</taxon>
        <taxon>Bacillota</taxon>
        <taxon>Bacilli</taxon>
        <taxon>Bacillales</taxon>
        <taxon>Paenibacillaceae</taxon>
        <taxon>Paenibacillus</taxon>
    </lineage>
</organism>
<evidence type="ECO:0000313" key="9">
    <source>
        <dbReference type="EMBL" id="MCU6797620.1"/>
    </source>
</evidence>
<evidence type="ECO:0000256" key="8">
    <source>
        <dbReference type="SAM" id="Phobius"/>
    </source>
</evidence>
<dbReference type="SUPFAM" id="SSF81345">
    <property type="entry name" value="ABC transporter involved in vitamin B12 uptake, BtuC"/>
    <property type="match status" value="1"/>
</dbReference>
<evidence type="ECO:0000256" key="2">
    <source>
        <dbReference type="ARBA" id="ARBA00007935"/>
    </source>
</evidence>
<dbReference type="Gene3D" id="1.10.3470.10">
    <property type="entry name" value="ABC transporter involved in vitamin B12 uptake, BtuC"/>
    <property type="match status" value="1"/>
</dbReference>
<feature type="transmembrane region" description="Helical" evidence="8">
    <location>
        <begin position="324"/>
        <end position="341"/>
    </location>
</feature>
<evidence type="ECO:0000256" key="7">
    <source>
        <dbReference type="ARBA" id="ARBA00023136"/>
    </source>
</evidence>
<dbReference type="InterPro" id="IPR037294">
    <property type="entry name" value="ABC_BtuC-like"/>
</dbReference>
<accession>A0ABT2USI0</accession>
<evidence type="ECO:0000256" key="1">
    <source>
        <dbReference type="ARBA" id="ARBA00004651"/>
    </source>
</evidence>
<keyword evidence="5 8" id="KW-0812">Transmembrane</keyword>
<dbReference type="CDD" id="cd06550">
    <property type="entry name" value="TM_ABC_iron-siderophores_like"/>
    <property type="match status" value="1"/>
</dbReference>
<keyword evidence="7 8" id="KW-0472">Membrane</keyword>
<keyword evidence="6 8" id="KW-1133">Transmembrane helix</keyword>
<name>A0ABT2USI0_9BACL</name>
<sequence>MKPYVPIRSVRGRISFLIHKRTVLVIAALLIVCTTAFVVSTGLGEMYIKPFDVIRSVLGIGAEDQTMIIQKLRLPRILLALLIGASLASSGAILQGMIRNPMASPDILGVTGGAAVAAVVFLTYFAKTMSIRLLPVSAMLGAAVVAVVLYALAWKKGVTPFRLILVGVGVSTLMSAMTTMMIIFSPKNDAGQAYLWLTGSVYGTNWENVFTLLPWTVILIPLAFLLARHVNIQQLGDDVAASAGSHVERNRLVLLLLSVALAGSAVSVGGGIGFVGLLAPHMARKLVGTSFGSILPVSALLGAIIVVVADLVGRTFFLPLDIPVGVFTSAVGAPFFIYLLYTNRNAV</sequence>
<dbReference type="EMBL" id="JAOQIO010000123">
    <property type="protein sequence ID" value="MCU6797620.1"/>
    <property type="molecule type" value="Genomic_DNA"/>
</dbReference>
<feature type="transmembrane region" description="Helical" evidence="8">
    <location>
        <begin position="206"/>
        <end position="227"/>
    </location>
</feature>
<feature type="transmembrane region" description="Helical" evidence="8">
    <location>
        <begin position="107"/>
        <end position="126"/>
    </location>
</feature>
<evidence type="ECO:0000256" key="4">
    <source>
        <dbReference type="ARBA" id="ARBA00022475"/>
    </source>
</evidence>
<feature type="transmembrane region" description="Helical" evidence="8">
    <location>
        <begin position="252"/>
        <end position="279"/>
    </location>
</feature>
<comment type="similarity">
    <text evidence="2">Belongs to the binding-protein-dependent transport system permease family. FecCD subfamily.</text>
</comment>
<evidence type="ECO:0000256" key="6">
    <source>
        <dbReference type="ARBA" id="ARBA00022989"/>
    </source>
</evidence>
<evidence type="ECO:0000256" key="3">
    <source>
        <dbReference type="ARBA" id="ARBA00022448"/>
    </source>
</evidence>
<evidence type="ECO:0000313" key="10">
    <source>
        <dbReference type="Proteomes" id="UP001652445"/>
    </source>
</evidence>
<keyword evidence="10" id="KW-1185">Reference proteome</keyword>
<feature type="transmembrane region" description="Helical" evidence="8">
    <location>
        <begin position="291"/>
        <end position="312"/>
    </location>
</feature>
<dbReference type="Proteomes" id="UP001652445">
    <property type="component" value="Unassembled WGS sequence"/>
</dbReference>
<keyword evidence="4" id="KW-1003">Cell membrane</keyword>
<feature type="transmembrane region" description="Helical" evidence="8">
    <location>
        <begin position="21"/>
        <end position="43"/>
    </location>
</feature>
<feature type="transmembrane region" description="Helical" evidence="8">
    <location>
        <begin position="77"/>
        <end position="95"/>
    </location>
</feature>
<comment type="caution">
    <text evidence="9">The sequence shown here is derived from an EMBL/GenBank/DDBJ whole genome shotgun (WGS) entry which is preliminary data.</text>
</comment>
<dbReference type="PANTHER" id="PTHR30472">
    <property type="entry name" value="FERRIC ENTEROBACTIN TRANSPORT SYSTEM PERMEASE PROTEIN"/>
    <property type="match status" value="1"/>
</dbReference>
<feature type="transmembrane region" description="Helical" evidence="8">
    <location>
        <begin position="132"/>
        <end position="152"/>
    </location>
</feature>
<gene>
    <name evidence="9" type="ORF">OB236_36395</name>
</gene>
<dbReference type="Pfam" id="PF01032">
    <property type="entry name" value="FecCD"/>
    <property type="match status" value="1"/>
</dbReference>
<evidence type="ECO:0000256" key="5">
    <source>
        <dbReference type="ARBA" id="ARBA00022692"/>
    </source>
</evidence>
<protein>
    <submittedName>
        <fullName evidence="9">Iron ABC transporter permease</fullName>
    </submittedName>
</protein>
<keyword evidence="3" id="KW-0813">Transport</keyword>
<dbReference type="InterPro" id="IPR000522">
    <property type="entry name" value="ABC_transptr_permease_BtuC"/>
</dbReference>
<proteinExistence type="inferred from homology"/>
<dbReference type="PANTHER" id="PTHR30472:SF24">
    <property type="entry name" value="FERRIC ENTEROBACTIN TRANSPORT SYSTEM PERMEASE PROTEIN FEPG"/>
    <property type="match status" value="1"/>
</dbReference>
<feature type="transmembrane region" description="Helical" evidence="8">
    <location>
        <begin position="164"/>
        <end position="186"/>
    </location>
</feature>
<comment type="subcellular location">
    <subcellularLocation>
        <location evidence="1">Cell membrane</location>
        <topology evidence="1">Multi-pass membrane protein</topology>
    </subcellularLocation>
</comment>